<sequence length="209" mass="22900">MAFPGHRAMWPVNKRKLNLRRPMSTDAWSQNPNFLTVMMSRTLQASTLHSRQLAASILSWRLPRAWPTLSESDAARLQAGLLECFISCSELPVLKALGEACNALCQSIALSHNTMWQELLSAIGRCLSGDALHRRAALEVLASLVRSMGARLHNYYPEIGTTLAAPWRCGAVQWGRLWQIGACVKDVDLNVRIAALSVVGALATSQGHG</sequence>
<evidence type="ECO:0000313" key="2">
    <source>
        <dbReference type="EMBL" id="CAL4805825.1"/>
    </source>
</evidence>
<dbReference type="SUPFAM" id="SSF48371">
    <property type="entry name" value="ARM repeat"/>
    <property type="match status" value="1"/>
</dbReference>
<protein>
    <submittedName>
        <fullName evidence="1">Uncharacterized protein</fullName>
    </submittedName>
</protein>
<dbReference type="InterPro" id="IPR011989">
    <property type="entry name" value="ARM-like"/>
</dbReference>
<dbReference type="InterPro" id="IPR016024">
    <property type="entry name" value="ARM-type_fold"/>
</dbReference>
<comment type="caution">
    <text evidence="1">The sequence shown here is derived from an EMBL/GenBank/DDBJ whole genome shotgun (WGS) entry which is preliminary data.</text>
</comment>
<proteinExistence type="predicted"/>
<gene>
    <name evidence="1" type="ORF">C1SCF055_LOCUS43068</name>
</gene>
<name>A0A9P1GPA0_9DINO</name>
<reference evidence="2 3" key="2">
    <citation type="submission" date="2024-05" db="EMBL/GenBank/DDBJ databases">
        <authorList>
            <person name="Chen Y."/>
            <person name="Shah S."/>
            <person name="Dougan E. K."/>
            <person name="Thang M."/>
            <person name="Chan C."/>
        </authorList>
    </citation>
    <scope>NUCLEOTIDE SEQUENCE [LARGE SCALE GENOMIC DNA]</scope>
</reference>
<accession>A0A9P1GPA0</accession>
<evidence type="ECO:0000313" key="3">
    <source>
        <dbReference type="Proteomes" id="UP001152797"/>
    </source>
</evidence>
<reference evidence="1" key="1">
    <citation type="submission" date="2022-10" db="EMBL/GenBank/DDBJ databases">
        <authorList>
            <person name="Chen Y."/>
            <person name="Dougan E. K."/>
            <person name="Chan C."/>
            <person name="Rhodes N."/>
            <person name="Thang M."/>
        </authorList>
    </citation>
    <scope>NUCLEOTIDE SEQUENCE</scope>
</reference>
<dbReference type="OrthoDB" id="10585751at2759"/>
<evidence type="ECO:0000313" key="1">
    <source>
        <dbReference type="EMBL" id="CAI4018513.1"/>
    </source>
</evidence>
<dbReference type="AlphaFoldDB" id="A0A9P1GPA0"/>
<keyword evidence="3" id="KW-1185">Reference proteome</keyword>
<dbReference type="EMBL" id="CAMXCT020006698">
    <property type="protein sequence ID" value="CAL1171888.1"/>
    <property type="molecule type" value="Genomic_DNA"/>
</dbReference>
<dbReference type="Proteomes" id="UP001152797">
    <property type="component" value="Unassembled WGS sequence"/>
</dbReference>
<dbReference type="Gene3D" id="1.25.10.10">
    <property type="entry name" value="Leucine-rich Repeat Variant"/>
    <property type="match status" value="1"/>
</dbReference>
<dbReference type="EMBL" id="CAMXCT030006698">
    <property type="protein sequence ID" value="CAL4805825.1"/>
    <property type="molecule type" value="Genomic_DNA"/>
</dbReference>
<dbReference type="EMBL" id="CAMXCT010006698">
    <property type="protein sequence ID" value="CAI4018513.1"/>
    <property type="molecule type" value="Genomic_DNA"/>
</dbReference>
<organism evidence="1">
    <name type="scientific">Cladocopium goreaui</name>
    <dbReference type="NCBI Taxonomy" id="2562237"/>
    <lineage>
        <taxon>Eukaryota</taxon>
        <taxon>Sar</taxon>
        <taxon>Alveolata</taxon>
        <taxon>Dinophyceae</taxon>
        <taxon>Suessiales</taxon>
        <taxon>Symbiodiniaceae</taxon>
        <taxon>Cladocopium</taxon>
    </lineage>
</organism>